<dbReference type="InterPro" id="IPR018060">
    <property type="entry name" value="HTH_AraC"/>
</dbReference>
<dbReference type="SUPFAM" id="SSF46689">
    <property type="entry name" value="Homeodomain-like"/>
    <property type="match status" value="2"/>
</dbReference>
<keyword evidence="1" id="KW-0805">Transcription regulation</keyword>
<evidence type="ECO:0000256" key="2">
    <source>
        <dbReference type="ARBA" id="ARBA00023125"/>
    </source>
</evidence>
<dbReference type="AlphaFoldDB" id="A0A6L6LPI2"/>
<proteinExistence type="predicted"/>
<comment type="caution">
    <text evidence="5">The sequence shown here is derived from an EMBL/GenBank/DDBJ whole genome shotgun (WGS) entry which is preliminary data.</text>
</comment>
<dbReference type="GO" id="GO:0043565">
    <property type="term" value="F:sequence-specific DNA binding"/>
    <property type="evidence" value="ECO:0007669"/>
    <property type="project" value="InterPro"/>
</dbReference>
<keyword evidence="3" id="KW-0804">Transcription</keyword>
<evidence type="ECO:0000313" key="5">
    <source>
        <dbReference type="EMBL" id="MTS26655.1"/>
    </source>
</evidence>
<name>A0A6L6LPI2_9FIRM</name>
<dbReference type="RefSeq" id="WP_055080423.1">
    <property type="nucleotide sequence ID" value="NZ_WMZN01000007.1"/>
</dbReference>
<evidence type="ECO:0000256" key="3">
    <source>
        <dbReference type="ARBA" id="ARBA00023163"/>
    </source>
</evidence>
<dbReference type="PROSITE" id="PS01124">
    <property type="entry name" value="HTH_ARAC_FAMILY_2"/>
    <property type="match status" value="1"/>
</dbReference>
<gene>
    <name evidence="5" type="ORF">GMD59_05065</name>
</gene>
<dbReference type="GO" id="GO:0003700">
    <property type="term" value="F:DNA-binding transcription factor activity"/>
    <property type="evidence" value="ECO:0007669"/>
    <property type="project" value="InterPro"/>
</dbReference>
<feature type="domain" description="HTH araC/xylS-type" evidence="4">
    <location>
        <begin position="301"/>
        <end position="399"/>
    </location>
</feature>
<evidence type="ECO:0000256" key="1">
    <source>
        <dbReference type="ARBA" id="ARBA00023015"/>
    </source>
</evidence>
<sequence length="403" mass="44969">MEMTEKLALFQELIGCGSTLYTWCYDGEGQLLSSNCPDEALLATAFANFGCKEKMLTLGRAGGPPAVLGTAMGLIWGVDFLRENGKLLRAYAIGPAFFYDVSMKDVERGFTYYERLEISLAWKHQFLNALPGIPVAQNIVFSRYLLMLHYCLTGEKLDASSLNFQPGATEAPGGAPAHRDRHKVWMAEQAMLQMVRTGDLNYKSALNASMLISNGVPVQGRDPLRQAKTSITVFTSIVCRAAIEGGLSPEEAYSLGDSYIQSAERATEYSDLASVSTLMYDDFVRRVHKCRTNPKLSPQVQKCVDHIEMHLGQKIRARDLAALVGYTEYYLTHKFKEETGLSVSDYMKFAKVERAKILLCSTELSVQEISDRLCFGTRNYFSRVFNEVAGCTPMQYREGTCRP</sequence>
<dbReference type="EMBL" id="WMZU01000005">
    <property type="protein sequence ID" value="MTS26655.1"/>
    <property type="molecule type" value="Genomic_DNA"/>
</dbReference>
<accession>A0A6L6LPI2</accession>
<organism evidence="5 6">
    <name type="scientific">Ruthenibacterium lactatiformans</name>
    <dbReference type="NCBI Taxonomy" id="1550024"/>
    <lineage>
        <taxon>Bacteria</taxon>
        <taxon>Bacillati</taxon>
        <taxon>Bacillota</taxon>
        <taxon>Clostridia</taxon>
        <taxon>Eubacteriales</taxon>
        <taxon>Oscillospiraceae</taxon>
        <taxon>Ruthenibacterium</taxon>
    </lineage>
</organism>
<dbReference type="Pfam" id="PF12833">
    <property type="entry name" value="HTH_18"/>
    <property type="match status" value="1"/>
</dbReference>
<evidence type="ECO:0000313" key="6">
    <source>
        <dbReference type="Proteomes" id="UP000472755"/>
    </source>
</evidence>
<dbReference type="PANTHER" id="PTHR43280">
    <property type="entry name" value="ARAC-FAMILY TRANSCRIPTIONAL REGULATOR"/>
    <property type="match status" value="1"/>
</dbReference>
<evidence type="ECO:0000259" key="4">
    <source>
        <dbReference type="PROSITE" id="PS01124"/>
    </source>
</evidence>
<reference evidence="5 6" key="1">
    <citation type="journal article" date="2019" name="Nat. Med.">
        <title>A library of human gut bacterial isolates paired with longitudinal multiomics data enables mechanistic microbiome research.</title>
        <authorList>
            <person name="Poyet M."/>
            <person name="Groussin M."/>
            <person name="Gibbons S.M."/>
            <person name="Avila-Pacheco J."/>
            <person name="Jiang X."/>
            <person name="Kearney S.M."/>
            <person name="Perrotta A.R."/>
            <person name="Berdy B."/>
            <person name="Zhao S."/>
            <person name="Lieberman T.D."/>
            <person name="Swanson P.K."/>
            <person name="Smith M."/>
            <person name="Roesemann S."/>
            <person name="Alexander J.E."/>
            <person name="Rich S.A."/>
            <person name="Livny J."/>
            <person name="Vlamakis H."/>
            <person name="Clish C."/>
            <person name="Bullock K."/>
            <person name="Deik A."/>
            <person name="Scott J."/>
            <person name="Pierce K.A."/>
            <person name="Xavier R.J."/>
            <person name="Alm E.J."/>
        </authorList>
    </citation>
    <scope>NUCLEOTIDE SEQUENCE [LARGE SCALE GENOMIC DNA]</scope>
    <source>
        <strain evidence="5 6">BIOML-A4</strain>
    </source>
</reference>
<dbReference type="Gene3D" id="1.10.10.60">
    <property type="entry name" value="Homeodomain-like"/>
    <property type="match status" value="2"/>
</dbReference>
<protein>
    <submittedName>
        <fullName evidence="5">Helix-turn-helix domain-containing protein</fullName>
    </submittedName>
</protein>
<dbReference type="InterPro" id="IPR009057">
    <property type="entry name" value="Homeodomain-like_sf"/>
</dbReference>
<dbReference type="Proteomes" id="UP000472755">
    <property type="component" value="Unassembled WGS sequence"/>
</dbReference>
<keyword evidence="2" id="KW-0238">DNA-binding</keyword>
<dbReference type="SMART" id="SM00342">
    <property type="entry name" value="HTH_ARAC"/>
    <property type="match status" value="1"/>
</dbReference>
<dbReference type="PANTHER" id="PTHR43280:SF2">
    <property type="entry name" value="HTH-TYPE TRANSCRIPTIONAL REGULATOR EXSA"/>
    <property type="match status" value="1"/>
</dbReference>